<protein>
    <recommendedName>
        <fullName evidence="2">DUF5681 domain-containing protein</fullName>
    </recommendedName>
</protein>
<dbReference type="InterPro" id="IPR043736">
    <property type="entry name" value="DUF5681"/>
</dbReference>
<keyword evidence="4" id="KW-1185">Reference proteome</keyword>
<gene>
    <name evidence="3" type="ORF">K3148_06280</name>
</gene>
<dbReference type="EMBL" id="CP081295">
    <property type="protein sequence ID" value="QZD90988.1"/>
    <property type="molecule type" value="Genomic_DNA"/>
</dbReference>
<dbReference type="Proteomes" id="UP000824281">
    <property type="component" value="Chromosome"/>
</dbReference>
<feature type="region of interest" description="Disordered" evidence="1">
    <location>
        <begin position="258"/>
        <end position="286"/>
    </location>
</feature>
<proteinExistence type="predicted"/>
<sequence>MSHPERKNEEDAEQNPNNVVPYRVGYGKPPVEHRFQKGQSGNPRGRKKGSSNKPKIDMGHGMRAAEEYLRHEAFRPVTLREDGQLIELPAIQAVFRAMGVAAMKGNRFAQKTMAELVTGLEQRDAEARFELFGSALEYKQRWTEEIERCEKQNLPAPEPLPHPDDIIVNPHAGDVRILGPQTKEQKAHYDKAAARRFAAQDEVNYFAEKYRRARSEKRREMYLEEWHWEQRMFDIINDAMPERYKMKLENRSYRAGASRAGDTMKEFAEDRKRAPESRRWGDYVGE</sequence>
<reference evidence="3 4" key="1">
    <citation type="submission" date="2021-08" db="EMBL/GenBank/DDBJ databases">
        <title>Comparative Genomics Analysis of the Genus Qipengyuania Reveals Extensive Genetic Diversity and Metabolic Versatility, Including the Description of Fifteen Novel Species.</title>
        <authorList>
            <person name="Liu Y."/>
        </authorList>
    </citation>
    <scope>NUCLEOTIDE SEQUENCE [LARGE SCALE GENOMIC DNA]</scope>
    <source>
        <strain evidence="3 4">1NDH13</strain>
    </source>
</reference>
<feature type="region of interest" description="Disordered" evidence="1">
    <location>
        <begin position="1"/>
        <end position="60"/>
    </location>
</feature>
<evidence type="ECO:0000256" key="1">
    <source>
        <dbReference type="SAM" id="MobiDB-lite"/>
    </source>
</evidence>
<feature type="compositionally biased region" description="Basic and acidic residues" evidence="1">
    <location>
        <begin position="262"/>
        <end position="286"/>
    </location>
</feature>
<evidence type="ECO:0000259" key="2">
    <source>
        <dbReference type="Pfam" id="PF18932"/>
    </source>
</evidence>
<evidence type="ECO:0000313" key="4">
    <source>
        <dbReference type="Proteomes" id="UP000824281"/>
    </source>
</evidence>
<dbReference type="Pfam" id="PF18932">
    <property type="entry name" value="DUF5681"/>
    <property type="match status" value="1"/>
</dbReference>
<organism evidence="3 4">
    <name type="scientific">Qipengyuania aurantiaca</name>
    <dbReference type="NCBI Taxonomy" id="2867233"/>
    <lineage>
        <taxon>Bacteria</taxon>
        <taxon>Pseudomonadati</taxon>
        <taxon>Pseudomonadota</taxon>
        <taxon>Alphaproteobacteria</taxon>
        <taxon>Sphingomonadales</taxon>
        <taxon>Erythrobacteraceae</taxon>
        <taxon>Qipengyuania</taxon>
    </lineage>
</organism>
<accession>A0ABX8ZTN1</accession>
<feature type="domain" description="DUF5681" evidence="2">
    <location>
        <begin position="32"/>
        <end position="118"/>
    </location>
</feature>
<name>A0ABX8ZTN1_9SPHN</name>
<dbReference type="RefSeq" id="WP_221426447.1">
    <property type="nucleotide sequence ID" value="NZ_CP081295.1"/>
</dbReference>
<evidence type="ECO:0000313" key="3">
    <source>
        <dbReference type="EMBL" id="QZD90988.1"/>
    </source>
</evidence>